<feature type="region of interest" description="Disordered" evidence="1">
    <location>
        <begin position="577"/>
        <end position="613"/>
    </location>
</feature>
<evidence type="ECO:0000313" key="3">
    <source>
        <dbReference type="EMBL" id="CAL1683632.1"/>
    </source>
</evidence>
<feature type="signal peptide" evidence="2">
    <location>
        <begin position="1"/>
        <end position="19"/>
    </location>
</feature>
<feature type="chain" id="PRO_5043763487" evidence="2">
    <location>
        <begin position="20"/>
        <end position="3029"/>
    </location>
</feature>
<proteinExistence type="predicted"/>
<feature type="region of interest" description="Disordered" evidence="1">
    <location>
        <begin position="1105"/>
        <end position="1156"/>
    </location>
</feature>
<keyword evidence="4" id="KW-1185">Reference proteome</keyword>
<feature type="compositionally biased region" description="Low complexity" evidence="1">
    <location>
        <begin position="1515"/>
        <end position="1535"/>
    </location>
</feature>
<feature type="compositionally biased region" description="Basic and acidic residues" evidence="1">
    <location>
        <begin position="291"/>
        <end position="306"/>
    </location>
</feature>
<feature type="compositionally biased region" description="Polar residues" evidence="1">
    <location>
        <begin position="32"/>
        <end position="44"/>
    </location>
</feature>
<feature type="compositionally biased region" description="Basic and acidic residues" evidence="1">
    <location>
        <begin position="1332"/>
        <end position="1342"/>
    </location>
</feature>
<feature type="region of interest" description="Disordered" evidence="1">
    <location>
        <begin position="1067"/>
        <end position="1087"/>
    </location>
</feature>
<evidence type="ECO:0000313" key="4">
    <source>
        <dbReference type="Proteomes" id="UP001497644"/>
    </source>
</evidence>
<feature type="compositionally biased region" description="Polar residues" evidence="1">
    <location>
        <begin position="1343"/>
        <end position="1352"/>
    </location>
</feature>
<feature type="region of interest" description="Disordered" evidence="1">
    <location>
        <begin position="2130"/>
        <end position="2166"/>
    </location>
</feature>
<feature type="region of interest" description="Disordered" evidence="1">
    <location>
        <begin position="24"/>
        <end position="50"/>
    </location>
</feature>
<feature type="region of interest" description="Disordered" evidence="1">
    <location>
        <begin position="1322"/>
        <end position="1352"/>
    </location>
</feature>
<dbReference type="Proteomes" id="UP001497644">
    <property type="component" value="Chromosome 4"/>
</dbReference>
<feature type="compositionally biased region" description="Basic and acidic residues" evidence="1">
    <location>
        <begin position="2131"/>
        <end position="2148"/>
    </location>
</feature>
<feature type="compositionally biased region" description="Basic and acidic residues" evidence="1">
    <location>
        <begin position="387"/>
        <end position="400"/>
    </location>
</feature>
<dbReference type="EMBL" id="OZ034827">
    <property type="protein sequence ID" value="CAL1683632.1"/>
    <property type="molecule type" value="Genomic_DNA"/>
</dbReference>
<feature type="compositionally biased region" description="Basic and acidic residues" evidence="1">
    <location>
        <begin position="856"/>
        <end position="868"/>
    </location>
</feature>
<evidence type="ECO:0000256" key="2">
    <source>
        <dbReference type="SAM" id="SignalP"/>
    </source>
</evidence>
<name>A0AAV2NUM3_9HYME</name>
<feature type="region of interest" description="Disordered" evidence="1">
    <location>
        <begin position="1507"/>
        <end position="1535"/>
    </location>
</feature>
<feature type="compositionally biased region" description="Polar residues" evidence="1">
    <location>
        <begin position="1136"/>
        <end position="1150"/>
    </location>
</feature>
<feature type="compositionally biased region" description="Polar residues" evidence="1">
    <location>
        <begin position="2149"/>
        <end position="2165"/>
    </location>
</feature>
<sequence>MMNISVILSFLLCWSFVSPNPHHEKSNDKSVGESNHINDGSDTLTLGKEYSDEPSSGKDWGGDFFNFLNFFNHKDLDNDGKIYQADNKSFLDKLIYQGSNFFKTLIPKSKSSDNSLFDNIITWVQKNVETVGKLFTNKDNNLTNDSEIEESASIDEKIEKHSDRAKRDLRTSNSGLLWANPHKGGISEHLLKLSEGSSNVLKSEKATVAESLNGRAAISKILARAKAKAAKAAQYKNLYDNDDFRKWLLSGSSFDTNIFKHPFRLSHNTKITDDSETENTDNQHIFSESHHVSKPTNHEHHREIKHTLPNSTALGIADTDRSYTKLSRKSEHQKHLSSKLQSTSGEKHGRDTNEMLHKPTVSRHTHGLSSYEDEEDTGLRHTSSHADAPHVHFRITKDQETGNNIPKRKHAKWTHTDSSRAHASHASHSAESYEFETSDERERYGRKFIFKTSYKPGEDEEKIYTGHRKGHKFSEEINIHEGDKTNYDHLASSLFQHGSSIDPHHEKNIKNRNKQNLDGIQYSIIHSTTSTETKEGIEKKQSGNMLITKISTGVSTRHTKPVNIDIEHYHSRDQGVAANSATSFSSSLSDNKENKRTNNVLASPSVDDGSATVGTKTENDYGALGRTHSVIDNDVTSTGIEMGFSGIESHPPVDSSLAHSSLSHVHSKTHLGNQKVHHSISGYERSTVASETKHLMDAKTLMESQNKDHDLKANKKITTNVASSTETIPSIMNEHHHRIVSSDEEILDEEVSDEEVSDEEVSDEENYMKARKKYMDLKGKYINHARHKTSIEVIDIDDDSAEVLIPEFPVHKHGKAHVLHDINYYDFDGEEISDNEKIESAEDLKRIQNNYDNLEEKEKFTDNTKVSKESQMIISNERLSHDRHSQHRKNDKHNQHKYRSHHNKQNRHKNNNQYNHHSTYNQHKYHSQDNHHVLDEQANNMKSSSTASDATEFDTLDKYIYFIQKHGRRNTESNASFESSIKEGKKQNNAKHEKILLLNKKGRKYISDEDKHHYLKKHTNLSGPDMHSIEINKITSTNNNEKEIKSENNTKNRSKVVTRVESLIPDGSTIDTSHMKHNNKKISNNNKNYSQASWELMSLKNSRADVQTETEGVDDTYGGNENVDIKTKQTAKTAQSTESKSNIQSASSKTSESDNTKKIVAMIEQASDEKISSSSITSGYQNYDNEISGSSKLTAKSQMDTIRHSNKKLENTQEINANVGTLTKLTSLNDKIDKSRSNIQNAIASSKSSTKSQIGFWDYWNNKKYNTNAKASADAISVGVKNKQKSVLGNTSTFSKLSANSEESKKYSNDLKNAIGTAKSEALSGAANKSSIEPKMKTEQKSNHSNSIQGDANIKMSSTATSDNEWLFLPSRMSQSKTHLTNNKNNQINSISEASAESMLLNVVKDKNRSQLQKSLSSSSVLSSEKSQAEYEHNNLQKNKIDVSTAKVPIQSTAFNNNDKGYWSDSSKSSLPSKWLKEKHIKNKHYSDNKKVNHEDNVSVATEIGETSSGIVRNSHQQESVSSLSSSPSSAKSQILNKNTKITTTSNNAFDMDEHNLWHASSSSQTAKTGSKNNLNIHKNDPQTANTATLTISALNNDKYRREDNILKAKWLTDLTNKNNIEKFSNNKINEKDEIIKPKSENALNAQTSVKTITSTDIKNGMKASSSSNSKAKSWTHNERDLNQLKKGKIIINDLVTSKISNNVENNHKNKLLATSSLSNLHNISEEKKNHMNIMENNQRSMATVKASSKSLFSTNNRQSHNDLVKETTLSEISDEVQRKRNNMLKDKFKDIASKITMEKISNSANKVYHNNLLKDTSVISNKKIQTSNKIKDENGIYADNSGTENQINSRRIKYLKEDNNANEISTDLATLNNFNSENQNNILKVTLSNNLYGEMLQKDQHKSDILSDINRIANTNIQDKHRHELISSTDTKIQSMIDHKSDILRKKEAIKSETHNNINKWNTKFQTTISSSSNAESQNRENSVVKTVVSAESTANNVNKDAYDSMQEKSAFNPSNIAKVNKQYRYGNQKANVANIGKIRAGISNSQRFIEHFKDDAKEKTQQNKLKHQKTITSNIELLEGTNSSEMENAHQELLKDVTASNSRAKVQHEHISDIVKESLKVTGSAATKSSEKVESKSQEKLVRDSAKSNSYAKSQIKNKNDLSASKGRQIIPSIKTLANSAIFNNFKNSQQNKLNKNLLSDLEFHNTYTRNENRRKILKNNLANTADLTVSAKEASSNIIKDKYQSGIKTISNKALLSNSYAEMQTDKRGYNSNLQRKLIQTTSSNDMKKHIGNKNTANNEENLKAATNIVTSATSSNSIESTSTQDLSKILSSSSLYTASQMDNVHSRNVAQDGQKGIFTVTQALPTSLVTSTSNQDKQNEILHIQDSKNQRITKTKNKNNFLRKVYDGEDTAVSRQATSFSNIKNEHQNNLLKASLINSFADTQSMQKDESSIRSKQHLITTDSIASSDSNISGCMDNIHKNDLEKLIGISSSNSYSKSNAQNKNHIDILKKKHKGIFNANRSGQAIISSEFKDTKQDKLLRMTSSSNSYTETKNDNTNSIKKALDATLNAKIKTIPLNNIKNIHSHGLVNAHSKMLTENENIFQKNVMKNSLSETSSDLFSKAQIKSAHDSVILKDDCKNSATANTIIKTKSNNHGNQHEDLHKTRFLSSSAEDNQHNIKSILSENSYVTIPAINENIVKSGKAKKDGEVIFNLSTLGKMKIHNKIKKEHLNNWPITTSDIATLAEERTENKDKFNDSKTTEKVAVYTGTSGVAAATNNIESEQHDIHVEDRNKLEDSWNTETKIRNAILDTSAEMIALKEKNKSERKSIFDNKLATALSNEAQTKTQIINKGKYGVMDNLESSVNTEETQHSITSAMSSASASSSSNMNTDLGTKYDQINNKMSTTSLITSVSKDIKGSEKDLSSDQTSLHLADKINRCKKDVETREFISQATNLYKMVGKQQDSEILLLKRNSKGSVQIASFKNSVPPLIAYRLIPREVYERIRTILVNKQIFCTDCPLSNS</sequence>
<feature type="compositionally biased region" description="Basic and acidic residues" evidence="1">
    <location>
        <begin position="318"/>
        <end position="334"/>
    </location>
</feature>
<feature type="region of interest" description="Disordered" evidence="1">
    <location>
        <begin position="1560"/>
        <end position="1582"/>
    </location>
</feature>
<feature type="compositionally biased region" description="Basic residues" evidence="1">
    <location>
        <begin position="884"/>
        <end position="910"/>
    </location>
</feature>
<reference evidence="3" key="1">
    <citation type="submission" date="2024-04" db="EMBL/GenBank/DDBJ databases">
        <authorList>
            <consortium name="Molecular Ecology Group"/>
        </authorList>
    </citation>
    <scope>NUCLEOTIDE SEQUENCE</scope>
</reference>
<organism evidence="3 4">
    <name type="scientific">Lasius platythorax</name>
    <dbReference type="NCBI Taxonomy" id="488582"/>
    <lineage>
        <taxon>Eukaryota</taxon>
        <taxon>Metazoa</taxon>
        <taxon>Ecdysozoa</taxon>
        <taxon>Arthropoda</taxon>
        <taxon>Hexapoda</taxon>
        <taxon>Insecta</taxon>
        <taxon>Pterygota</taxon>
        <taxon>Neoptera</taxon>
        <taxon>Endopterygota</taxon>
        <taxon>Hymenoptera</taxon>
        <taxon>Apocrita</taxon>
        <taxon>Aculeata</taxon>
        <taxon>Formicoidea</taxon>
        <taxon>Formicidae</taxon>
        <taxon>Formicinae</taxon>
        <taxon>Lasius</taxon>
        <taxon>Lasius</taxon>
    </lineage>
</organism>
<evidence type="ECO:0000256" key="1">
    <source>
        <dbReference type="SAM" id="MobiDB-lite"/>
    </source>
</evidence>
<feature type="region of interest" description="Disordered" evidence="1">
    <location>
        <begin position="856"/>
        <end position="918"/>
    </location>
</feature>
<accession>A0AAV2NUM3</accession>
<feature type="region of interest" description="Disordered" evidence="1">
    <location>
        <begin position="291"/>
        <end position="438"/>
    </location>
</feature>
<feature type="compositionally biased region" description="Low complexity" evidence="1">
    <location>
        <begin position="577"/>
        <end position="589"/>
    </location>
</feature>
<protein>
    <submittedName>
        <fullName evidence="3">Uncharacterized protein</fullName>
    </submittedName>
</protein>
<keyword evidence="2" id="KW-0732">Signal</keyword>
<gene>
    <name evidence="3" type="ORF">LPLAT_LOCUS9323</name>
</gene>
<feature type="compositionally biased region" description="Basic and acidic residues" evidence="1">
    <location>
        <begin position="345"/>
        <end position="357"/>
    </location>
</feature>